<dbReference type="Pfam" id="PF07366">
    <property type="entry name" value="SnoaL"/>
    <property type="match status" value="1"/>
</dbReference>
<name>A0ABW3U0V4_9BACL</name>
<dbReference type="SUPFAM" id="SSF54427">
    <property type="entry name" value="NTF2-like"/>
    <property type="match status" value="1"/>
</dbReference>
<reference evidence="2" key="1">
    <citation type="journal article" date="2019" name="Int. J. Syst. Evol. Microbiol.">
        <title>The Global Catalogue of Microorganisms (GCM) 10K type strain sequencing project: providing services to taxonomists for standard genome sequencing and annotation.</title>
        <authorList>
            <consortium name="The Broad Institute Genomics Platform"/>
            <consortium name="The Broad Institute Genome Sequencing Center for Infectious Disease"/>
            <person name="Wu L."/>
            <person name="Ma J."/>
        </authorList>
    </citation>
    <scope>NUCLEOTIDE SEQUENCE [LARGE SCALE GENOMIC DNA]</scope>
    <source>
        <strain evidence="2">CCUG 53915</strain>
    </source>
</reference>
<dbReference type="Gene3D" id="3.10.450.50">
    <property type="match status" value="1"/>
</dbReference>
<gene>
    <name evidence="1" type="ORF">ACFQ38_15980</name>
</gene>
<protein>
    <submittedName>
        <fullName evidence="1">Ester cyclase</fullName>
    </submittedName>
</protein>
<dbReference type="InterPro" id="IPR032710">
    <property type="entry name" value="NTF2-like_dom_sf"/>
</dbReference>
<evidence type="ECO:0000313" key="2">
    <source>
        <dbReference type="Proteomes" id="UP001597231"/>
    </source>
</evidence>
<dbReference type="Proteomes" id="UP001597231">
    <property type="component" value="Unassembled WGS sequence"/>
</dbReference>
<dbReference type="RefSeq" id="WP_336825145.1">
    <property type="nucleotide sequence ID" value="NZ_JBHTLT010000126.1"/>
</dbReference>
<keyword evidence="2" id="KW-1185">Reference proteome</keyword>
<organism evidence="1 2">
    <name type="scientific">Sporosarcina contaminans</name>
    <dbReference type="NCBI Taxonomy" id="633403"/>
    <lineage>
        <taxon>Bacteria</taxon>
        <taxon>Bacillati</taxon>
        <taxon>Bacillota</taxon>
        <taxon>Bacilli</taxon>
        <taxon>Bacillales</taxon>
        <taxon>Caryophanaceae</taxon>
        <taxon>Sporosarcina</taxon>
    </lineage>
</organism>
<dbReference type="InterPro" id="IPR009959">
    <property type="entry name" value="Cyclase_SnoaL-like"/>
</dbReference>
<comment type="caution">
    <text evidence="1">The sequence shown here is derived from an EMBL/GenBank/DDBJ whole genome shotgun (WGS) entry which is preliminary data.</text>
</comment>
<sequence>MENNRSNAIDFLQLIVAGEIDKAYEKYVSEDFIHHNPYFAGDRESLKQAMKQNDNANPNKSLEVKIAISEDDKVMVYSHLKQNDDDLGAAVVHICRFHEGKIVEMWDVGQPVLEDSPNENGMF</sequence>
<proteinExistence type="predicted"/>
<accession>A0ABW3U0V4</accession>
<dbReference type="EMBL" id="JBHTLT010000126">
    <property type="protein sequence ID" value="MFD1206595.1"/>
    <property type="molecule type" value="Genomic_DNA"/>
</dbReference>
<evidence type="ECO:0000313" key="1">
    <source>
        <dbReference type="EMBL" id="MFD1206595.1"/>
    </source>
</evidence>